<feature type="compositionally biased region" description="Basic and acidic residues" evidence="1">
    <location>
        <begin position="55"/>
        <end position="68"/>
    </location>
</feature>
<feature type="chain" id="PRO_5038441871" description="Serine hydrolase" evidence="2">
    <location>
        <begin position="21"/>
        <end position="309"/>
    </location>
</feature>
<dbReference type="Proteomes" id="UP000218690">
    <property type="component" value="Unassembled WGS sequence"/>
</dbReference>
<comment type="caution">
    <text evidence="3">The sequence shown here is derived from an EMBL/GenBank/DDBJ whole genome shotgun (WGS) entry which is preliminary data.</text>
</comment>
<gene>
    <name evidence="3" type="ORF">COM45_01865</name>
</gene>
<evidence type="ECO:0008006" key="5">
    <source>
        <dbReference type="Google" id="ProtNLM"/>
    </source>
</evidence>
<evidence type="ECO:0000313" key="4">
    <source>
        <dbReference type="Proteomes" id="UP000218690"/>
    </source>
</evidence>
<dbReference type="AlphaFoldDB" id="A0A2A4ALD4"/>
<dbReference type="PROSITE" id="PS51257">
    <property type="entry name" value="PROKAR_LIPOPROTEIN"/>
    <property type="match status" value="1"/>
</dbReference>
<keyword evidence="2" id="KW-0732">Signal</keyword>
<feature type="signal peptide" evidence="2">
    <location>
        <begin position="1"/>
        <end position="20"/>
    </location>
</feature>
<reference evidence="3 4" key="1">
    <citation type="submission" date="2017-09" db="EMBL/GenBank/DDBJ databases">
        <title>Draft Genome Sequence of Corynebacterium accolens AH4003.</title>
        <authorList>
            <person name="Chen Y."/>
            <person name="Oosthuysen W.F."/>
            <person name="Kelley S."/>
            <person name="Horswill A."/>
        </authorList>
    </citation>
    <scope>NUCLEOTIDE SEQUENCE [LARGE SCALE GENOMIC DNA]</scope>
    <source>
        <strain evidence="3 4">AH4003</strain>
    </source>
</reference>
<accession>A0A2A4ALD4</accession>
<dbReference type="EMBL" id="NWBP01000008">
    <property type="protein sequence ID" value="PCC83733.1"/>
    <property type="molecule type" value="Genomic_DNA"/>
</dbReference>
<evidence type="ECO:0000313" key="3">
    <source>
        <dbReference type="EMBL" id="PCC83733.1"/>
    </source>
</evidence>
<dbReference type="Gene3D" id="3.40.710.10">
    <property type="entry name" value="DD-peptidase/beta-lactamase superfamily"/>
    <property type="match status" value="1"/>
</dbReference>
<sequence>MKKKNLCGLGLLCVALAASACTIGDVEERAEVSMTTSTDVDPRPTLSGQTMVPDADAKGDGGKSDKDPAPAAARGNVQEALQKIVEDVQSKYGGKAGIAVAGQDEVYSAGISEPRAAWSTSKVPVAIAAERAGSADPSMISQAITFSDNAAAENLWQSLGGGQSAASAASAVLAEAGLDVQVQPTVTRPGFSAFGQTQWTVADQARFIGQLGCIAQGSGVLTAMAASDPAQSYGLGSLDNSSFKGGWGPDTNGAYEARQMGTVELNGKKVAVAIYATSPSGAYGSAQQMLSALATELAGAKVQWPKAAC</sequence>
<evidence type="ECO:0000256" key="1">
    <source>
        <dbReference type="SAM" id="MobiDB-lite"/>
    </source>
</evidence>
<dbReference type="SUPFAM" id="SSF56601">
    <property type="entry name" value="beta-lactamase/transpeptidase-like"/>
    <property type="match status" value="1"/>
</dbReference>
<organism evidence="3 4">
    <name type="scientific">Corynebacterium accolens</name>
    <dbReference type="NCBI Taxonomy" id="38284"/>
    <lineage>
        <taxon>Bacteria</taxon>
        <taxon>Bacillati</taxon>
        <taxon>Actinomycetota</taxon>
        <taxon>Actinomycetes</taxon>
        <taxon>Mycobacteriales</taxon>
        <taxon>Corynebacteriaceae</taxon>
        <taxon>Corynebacterium</taxon>
    </lineage>
</organism>
<feature type="region of interest" description="Disordered" evidence="1">
    <location>
        <begin position="32"/>
        <end position="74"/>
    </location>
</feature>
<dbReference type="InterPro" id="IPR012338">
    <property type="entry name" value="Beta-lactam/transpept-like"/>
</dbReference>
<name>A0A2A4ALD4_9CORY</name>
<proteinExistence type="predicted"/>
<protein>
    <recommendedName>
        <fullName evidence="5">Serine hydrolase</fullName>
    </recommendedName>
</protein>
<evidence type="ECO:0000256" key="2">
    <source>
        <dbReference type="SAM" id="SignalP"/>
    </source>
</evidence>